<feature type="transmembrane region" description="Helical" evidence="5">
    <location>
        <begin position="247"/>
        <end position="271"/>
    </location>
</feature>
<evidence type="ECO:0000256" key="4">
    <source>
        <dbReference type="ARBA" id="ARBA00023136"/>
    </source>
</evidence>
<evidence type="ECO:0000256" key="3">
    <source>
        <dbReference type="ARBA" id="ARBA00022989"/>
    </source>
</evidence>
<feature type="transmembrane region" description="Helical" evidence="5">
    <location>
        <begin position="72"/>
        <end position="92"/>
    </location>
</feature>
<keyword evidence="8" id="KW-1185">Reference proteome</keyword>
<proteinExistence type="predicted"/>
<sequence length="348" mass="35313">MTGAARRVGVALLAVGPRRGDHRVAVRAAVSVAVPLLTVWALGRLDLGIYASFGAFASLYGRHDAYPDRIRMQLAAGAAVGAAMLVGTALSVLQAPDAVCVLVVAATAAVGTLVSWVSRWHPPGALFLVFAAGATATLPADVDTFAGVLLVGGGSVLFAVAITLGIALSRGGLHRGPVRRRERVGATGAEMALTAGAGTLLAGMLALLLLGSHWYWAMVGAVAALGGAHVTARLVRGTQRLLGTLAGVLVAAGLLAVQLPPLATIGVAVLLQAGAELYVGRNYGIAMVFVTPLALLMVQLAAPVDPALLLRDRVIDTVIGVAVGTVVAMVSSAIRRRVMGGHPDPRLG</sequence>
<organism evidence="7 8">
    <name type="scientific">Microbacterium caowuchunii</name>
    <dbReference type="NCBI Taxonomy" id="2614638"/>
    <lineage>
        <taxon>Bacteria</taxon>
        <taxon>Bacillati</taxon>
        <taxon>Actinomycetota</taxon>
        <taxon>Actinomycetes</taxon>
        <taxon>Micrococcales</taxon>
        <taxon>Microbacteriaceae</taxon>
        <taxon>Microbacterium</taxon>
    </lineage>
</organism>
<evidence type="ECO:0000259" key="6">
    <source>
        <dbReference type="Pfam" id="PF13515"/>
    </source>
</evidence>
<comment type="subcellular location">
    <subcellularLocation>
        <location evidence="1">Membrane</location>
        <topology evidence="1">Multi-pass membrane protein</topology>
    </subcellularLocation>
</comment>
<dbReference type="AlphaFoldDB" id="A0A5N0TLH1"/>
<feature type="transmembrane region" description="Helical" evidence="5">
    <location>
        <begin position="189"/>
        <end position="208"/>
    </location>
</feature>
<evidence type="ECO:0000256" key="1">
    <source>
        <dbReference type="ARBA" id="ARBA00004141"/>
    </source>
</evidence>
<feature type="transmembrane region" description="Helical" evidence="5">
    <location>
        <begin position="98"/>
        <end position="117"/>
    </location>
</feature>
<dbReference type="InterPro" id="IPR049453">
    <property type="entry name" value="Memb_transporter_dom"/>
</dbReference>
<evidence type="ECO:0000256" key="5">
    <source>
        <dbReference type="SAM" id="Phobius"/>
    </source>
</evidence>
<feature type="transmembrane region" description="Helical" evidence="5">
    <location>
        <begin position="36"/>
        <end position="60"/>
    </location>
</feature>
<dbReference type="Pfam" id="PF13515">
    <property type="entry name" value="FUSC_2"/>
    <property type="match status" value="1"/>
</dbReference>
<dbReference type="EMBL" id="VYUY01000003">
    <property type="protein sequence ID" value="KAA9135940.1"/>
    <property type="molecule type" value="Genomic_DNA"/>
</dbReference>
<gene>
    <name evidence="7" type="ORF">F6B40_01825</name>
</gene>
<evidence type="ECO:0000256" key="2">
    <source>
        <dbReference type="ARBA" id="ARBA00022692"/>
    </source>
</evidence>
<dbReference type="RefSeq" id="WP_150891793.1">
    <property type="nucleotide sequence ID" value="NZ_VYUY01000003.1"/>
</dbReference>
<dbReference type="Proteomes" id="UP000326838">
    <property type="component" value="Unassembled WGS sequence"/>
</dbReference>
<feature type="domain" description="Integral membrane bound transporter" evidence="6">
    <location>
        <begin position="201"/>
        <end position="327"/>
    </location>
</feature>
<comment type="caution">
    <text evidence="7">The sequence shown here is derived from an EMBL/GenBank/DDBJ whole genome shotgun (WGS) entry which is preliminary data.</text>
</comment>
<keyword evidence="2 5" id="KW-0812">Transmembrane</keyword>
<evidence type="ECO:0000313" key="7">
    <source>
        <dbReference type="EMBL" id="KAA9135940.1"/>
    </source>
</evidence>
<reference evidence="8" key="1">
    <citation type="submission" date="2019-09" db="EMBL/GenBank/DDBJ databases">
        <title>Mumia zhuanghuii sp. nov. isolated from the intestinal contents of plateau pika (Ochotona curzoniae) in the Qinghai-Tibet plateau of China.</title>
        <authorList>
            <person name="Tian Z."/>
        </authorList>
    </citation>
    <scope>NUCLEOTIDE SEQUENCE [LARGE SCALE GENOMIC DNA]</scope>
    <source>
        <strain evidence="8">L-033</strain>
    </source>
</reference>
<evidence type="ECO:0000313" key="8">
    <source>
        <dbReference type="Proteomes" id="UP000326838"/>
    </source>
</evidence>
<keyword evidence="4 5" id="KW-0472">Membrane</keyword>
<protein>
    <submittedName>
        <fullName evidence="7">FUSC family protein</fullName>
    </submittedName>
</protein>
<name>A0A5N0TLH1_9MICO</name>
<feature type="transmembrane region" description="Helical" evidence="5">
    <location>
        <begin position="146"/>
        <end position="168"/>
    </location>
</feature>
<keyword evidence="3 5" id="KW-1133">Transmembrane helix</keyword>
<accession>A0A5N0TLH1</accession>
<dbReference type="GO" id="GO:0016020">
    <property type="term" value="C:membrane"/>
    <property type="evidence" value="ECO:0007669"/>
    <property type="project" value="UniProtKB-SubCell"/>
</dbReference>
<feature type="transmembrane region" description="Helical" evidence="5">
    <location>
        <begin position="314"/>
        <end position="334"/>
    </location>
</feature>
<feature type="transmembrane region" description="Helical" evidence="5">
    <location>
        <begin position="283"/>
        <end position="302"/>
    </location>
</feature>